<feature type="transmembrane region" description="Helical" evidence="25">
    <location>
        <begin position="340"/>
        <end position="363"/>
    </location>
</feature>
<dbReference type="AlphaFoldDB" id="A0A0Q9YP21"/>
<dbReference type="GO" id="GO:0005765">
    <property type="term" value="C:lysosomal membrane"/>
    <property type="evidence" value="ECO:0007669"/>
    <property type="project" value="UniProtKB-SubCell"/>
</dbReference>
<evidence type="ECO:0000256" key="20">
    <source>
        <dbReference type="ARBA" id="ARBA00044924"/>
    </source>
</evidence>
<comment type="catalytic activity">
    <reaction evidence="20">
        <text>L-lysyl-glycine(out) = L-lysyl-glycine(in)</text>
        <dbReference type="Rhea" id="RHEA:79407"/>
        <dbReference type="ChEBI" id="CHEBI:191202"/>
    </reaction>
</comment>
<dbReference type="Proteomes" id="UP000051497">
    <property type="component" value="Unassembled WGS sequence"/>
</dbReference>
<reference evidence="28" key="3">
    <citation type="submission" date="2021-06" db="EMBL/GenBank/DDBJ databases">
        <title>Genomic Description and Analysis of Intracellular Bacteria, Candidatus Berkiella cookevillensis and Candidatus Berkiella aquae.</title>
        <authorList>
            <person name="Kidane D.T."/>
            <person name="Mehari Y.T."/>
            <person name="Rice F.C."/>
            <person name="Arivett B.A."/>
            <person name="Farone A.L."/>
            <person name="Berk S.G."/>
            <person name="Farone M.B."/>
        </authorList>
    </citation>
    <scope>NUCLEOTIDE SEQUENCE</scope>
    <source>
        <strain evidence="28">HT99</strain>
    </source>
</reference>
<name>A0A0Q9YP21_9GAMM</name>
<dbReference type="PROSITE" id="PS50850">
    <property type="entry name" value="MFS"/>
    <property type="match status" value="1"/>
</dbReference>
<comment type="catalytic activity">
    <reaction evidence="19">
        <text>L-alanyl-L-lysine(out) = L-alanyl-L-lysine(in)</text>
        <dbReference type="Rhea" id="RHEA:79415"/>
        <dbReference type="ChEBI" id="CHEBI:192470"/>
    </reaction>
</comment>
<feature type="transmembrane region" description="Helical" evidence="25">
    <location>
        <begin position="158"/>
        <end position="180"/>
    </location>
</feature>
<keyword evidence="4 25" id="KW-0812">Transmembrane</keyword>
<dbReference type="InterPro" id="IPR005829">
    <property type="entry name" value="Sugar_transporter_CS"/>
</dbReference>
<dbReference type="OrthoDB" id="5620971at2"/>
<comment type="catalytic activity">
    <reaction evidence="18">
        <text>L-histidyl-L-alpha-amino acid(out) = L-histidyl-L-alpha-amino acid(in)</text>
        <dbReference type="Rhea" id="RHEA:79379"/>
        <dbReference type="ChEBI" id="CHEBI:229964"/>
    </reaction>
</comment>
<feature type="transmembrane region" description="Helical" evidence="25">
    <location>
        <begin position="417"/>
        <end position="438"/>
    </location>
</feature>
<evidence type="ECO:0000256" key="21">
    <source>
        <dbReference type="ARBA" id="ARBA00044985"/>
    </source>
</evidence>
<evidence type="ECO:0000256" key="10">
    <source>
        <dbReference type="ARBA" id="ARBA00044881"/>
    </source>
</evidence>
<feature type="transmembrane region" description="Helical" evidence="25">
    <location>
        <begin position="103"/>
        <end position="125"/>
    </location>
</feature>
<comment type="subunit">
    <text evidence="24">Homodimer. Interacts with lysosomal protein GLMP (via lumenal domain); the interaction starts while both proteins are still in the endoplasmic reticulum and is required for stabilization of MFSD1 in lysosomes but has no direct effect on its targeting to lysosomes or transporter activity.</text>
</comment>
<evidence type="ECO:0000256" key="2">
    <source>
        <dbReference type="ARBA" id="ARBA00008335"/>
    </source>
</evidence>
<organism evidence="27">
    <name type="scientific">Candidatus Berkiella aquae</name>
    <dbReference type="NCBI Taxonomy" id="295108"/>
    <lineage>
        <taxon>Bacteria</taxon>
        <taxon>Pseudomonadati</taxon>
        <taxon>Pseudomonadota</taxon>
        <taxon>Gammaproteobacteria</taxon>
        <taxon>Candidatus Berkiellales</taxon>
        <taxon>Candidatus Berkiellaceae</taxon>
        <taxon>Candidatus Berkiella</taxon>
    </lineage>
</organism>
<dbReference type="SUPFAM" id="SSF103473">
    <property type="entry name" value="MFS general substrate transporter"/>
    <property type="match status" value="1"/>
</dbReference>
<dbReference type="PANTHER" id="PTHR23512">
    <property type="entry name" value="MAJOR FACILITATOR SUPERFAMILY DOMAIN-CONTAINING PROTEIN 1"/>
    <property type="match status" value="1"/>
</dbReference>
<protein>
    <recommendedName>
        <fullName evidence="21">Lysosomal dipeptide transporter MFSD1</fullName>
    </recommendedName>
    <alternativeName>
        <fullName evidence="22">Major facilitator superfamily domain-containing protein 1</fullName>
    </alternativeName>
</protein>
<proteinExistence type="inferred from homology"/>
<comment type="function">
    <text evidence="23">Lysosomal dipeptide uniporter that selectively exports lysine, arginine or histidine-containing dipeptides with a net positive charge from the lysosome lumen into the cytosol. Could play a role in a specific type of protein O-glycosylation indirectly regulating macrophages migration and tissue invasion. Also essential for liver homeostasis.</text>
</comment>
<comment type="catalytic activity">
    <reaction evidence="17">
        <text>L-arginyl-glycine(out) = L-arginyl-glycine(in)</text>
        <dbReference type="Rhea" id="RHEA:79391"/>
        <dbReference type="ChEBI" id="CHEBI:229955"/>
    </reaction>
</comment>
<dbReference type="InterPro" id="IPR052187">
    <property type="entry name" value="MFSD1"/>
</dbReference>
<evidence type="ECO:0000256" key="24">
    <source>
        <dbReference type="ARBA" id="ARBA00046376"/>
    </source>
</evidence>
<keyword evidence="29" id="KW-1185">Reference proteome</keyword>
<evidence type="ECO:0000256" key="11">
    <source>
        <dbReference type="ARBA" id="ARBA00044884"/>
    </source>
</evidence>
<dbReference type="PANTHER" id="PTHR23512:SF3">
    <property type="entry name" value="MAJOR FACILITATOR SUPERFAMILY DOMAIN-CONTAINING PROTEIN 1"/>
    <property type="match status" value="1"/>
</dbReference>
<keyword evidence="7" id="KW-0458">Lysosome</keyword>
<evidence type="ECO:0000256" key="1">
    <source>
        <dbReference type="ARBA" id="ARBA00004155"/>
    </source>
</evidence>
<comment type="catalytic activity">
    <reaction evidence="15">
        <text>L-arginyl-L-alpha-amino acid(out) = L-arginyl-L-alpha-amino acid(in)</text>
        <dbReference type="Rhea" id="RHEA:79371"/>
        <dbReference type="ChEBI" id="CHEBI:84315"/>
    </reaction>
</comment>
<dbReference type="Gene3D" id="1.20.1250.20">
    <property type="entry name" value="MFS general substrate transporter like domains"/>
    <property type="match status" value="2"/>
</dbReference>
<feature type="transmembrane region" description="Helical" evidence="25">
    <location>
        <begin position="375"/>
        <end position="397"/>
    </location>
</feature>
<comment type="caution">
    <text evidence="27">The sequence shown here is derived from an EMBL/GenBank/DDBJ whole genome shotgun (WGS) entry which is preliminary data.</text>
</comment>
<evidence type="ECO:0000256" key="14">
    <source>
        <dbReference type="ARBA" id="ARBA00044898"/>
    </source>
</evidence>
<evidence type="ECO:0000313" key="28">
    <source>
        <dbReference type="EMBL" id="MCS5712094.1"/>
    </source>
</evidence>
<comment type="catalytic activity">
    <reaction evidence="12">
        <text>L-lysyl-L-alpha-amino acid(out) = L-lysyl-L-alpha-amino acid(in)</text>
        <dbReference type="Rhea" id="RHEA:79387"/>
        <dbReference type="ChEBI" id="CHEBI:229965"/>
    </reaction>
</comment>
<comment type="catalytic activity">
    <reaction evidence="14">
        <text>L-aspartyl-L-lysine(out) = L-aspartyl-L-lysine(in)</text>
        <dbReference type="Rhea" id="RHEA:79411"/>
        <dbReference type="ChEBI" id="CHEBI:229953"/>
    </reaction>
</comment>
<comment type="catalytic activity">
    <reaction evidence="8">
        <text>L-lysyl-L-alanine(out) = L-lysyl-L-alanine(in)</text>
        <dbReference type="Rhea" id="RHEA:79399"/>
        <dbReference type="ChEBI" id="CHEBI:229954"/>
    </reaction>
</comment>
<dbReference type="STRING" id="295108.HT99x_00077"/>
<gene>
    <name evidence="27" type="primary">sauU_1</name>
    <name evidence="27" type="ORF">HT99x_00077</name>
    <name evidence="28" type="ORF">HT99x_011685</name>
</gene>
<dbReference type="InterPro" id="IPR036259">
    <property type="entry name" value="MFS_trans_sf"/>
</dbReference>
<evidence type="ECO:0000256" key="15">
    <source>
        <dbReference type="ARBA" id="ARBA00044899"/>
    </source>
</evidence>
<evidence type="ECO:0000256" key="6">
    <source>
        <dbReference type="ARBA" id="ARBA00023136"/>
    </source>
</evidence>
<feature type="transmembrane region" description="Helical" evidence="25">
    <location>
        <begin position="132"/>
        <end position="152"/>
    </location>
</feature>
<dbReference type="Pfam" id="PF07690">
    <property type="entry name" value="MFS_1"/>
    <property type="match status" value="1"/>
</dbReference>
<comment type="similarity">
    <text evidence="2">Belongs to the major facilitator superfamily.</text>
</comment>
<feature type="transmembrane region" description="Helical" evidence="25">
    <location>
        <begin position="27"/>
        <end position="46"/>
    </location>
</feature>
<evidence type="ECO:0000256" key="18">
    <source>
        <dbReference type="ARBA" id="ARBA00044912"/>
    </source>
</evidence>
<evidence type="ECO:0000256" key="12">
    <source>
        <dbReference type="ARBA" id="ARBA00044891"/>
    </source>
</evidence>
<keyword evidence="6 25" id="KW-0472">Membrane</keyword>
<evidence type="ECO:0000256" key="25">
    <source>
        <dbReference type="SAM" id="Phobius"/>
    </source>
</evidence>
<reference evidence="27" key="1">
    <citation type="submission" date="2015-09" db="EMBL/GenBank/DDBJ databases">
        <title>Draft Genome Sequences of Two Novel Amoeba-resistant Intranuclear Bacteria, Candidatus Berkiella cookevillensis and Candidatus Berkiella aquae.</title>
        <authorList>
            <person name="Mehari Y.T."/>
            <person name="Arivett B.A."/>
            <person name="Farone A.L."/>
            <person name="Gunderson J.H."/>
            <person name="Farone M.B."/>
        </authorList>
    </citation>
    <scope>NUCLEOTIDE SEQUENCE [LARGE SCALE GENOMIC DNA]</scope>
    <source>
        <strain evidence="27">HT99</strain>
    </source>
</reference>
<evidence type="ECO:0000256" key="3">
    <source>
        <dbReference type="ARBA" id="ARBA00022448"/>
    </source>
</evidence>
<dbReference type="EMBL" id="LKAJ02000001">
    <property type="protein sequence ID" value="MCS5712094.1"/>
    <property type="molecule type" value="Genomic_DNA"/>
</dbReference>
<dbReference type="GO" id="GO:0022857">
    <property type="term" value="F:transmembrane transporter activity"/>
    <property type="evidence" value="ECO:0007669"/>
    <property type="project" value="InterPro"/>
</dbReference>
<feature type="transmembrane region" description="Helical" evidence="25">
    <location>
        <begin position="288"/>
        <end position="310"/>
    </location>
</feature>
<comment type="catalytic activity">
    <reaction evidence="10">
        <text>L-alpha-aminoacyl-L-arginine(out) = L-alpha-aminoacyl-L-arginine(in)</text>
        <dbReference type="Rhea" id="RHEA:79367"/>
        <dbReference type="ChEBI" id="CHEBI:229968"/>
    </reaction>
</comment>
<comment type="catalytic activity">
    <reaction evidence="13">
        <text>L-alpha-aminoacyl-L-lysine(out) = L-alpha-aminoacyl-L-lysine(in)</text>
        <dbReference type="Rhea" id="RHEA:79383"/>
        <dbReference type="ChEBI" id="CHEBI:229966"/>
    </reaction>
</comment>
<evidence type="ECO:0000256" key="16">
    <source>
        <dbReference type="ARBA" id="ARBA00044900"/>
    </source>
</evidence>
<comment type="subcellular location">
    <subcellularLocation>
        <location evidence="1">Lysosome membrane</location>
        <topology evidence="1">Multi-pass membrane protein</topology>
    </subcellularLocation>
</comment>
<comment type="catalytic activity">
    <reaction evidence="16">
        <text>L-lysyl-L-lysine(out) = L-lysyl-L-lysine(in)</text>
        <dbReference type="Rhea" id="RHEA:79403"/>
        <dbReference type="ChEBI" id="CHEBI:229956"/>
    </reaction>
</comment>
<dbReference type="EMBL" id="LKAJ01000001">
    <property type="protein sequence ID" value="KRG22541.1"/>
    <property type="molecule type" value="Genomic_DNA"/>
</dbReference>
<evidence type="ECO:0000256" key="23">
    <source>
        <dbReference type="ARBA" id="ARBA00045709"/>
    </source>
</evidence>
<feature type="transmembrane region" description="Helical" evidence="25">
    <location>
        <begin position="67"/>
        <end position="83"/>
    </location>
</feature>
<dbReference type="InterPro" id="IPR011701">
    <property type="entry name" value="MFS"/>
</dbReference>
<evidence type="ECO:0000256" key="4">
    <source>
        <dbReference type="ARBA" id="ARBA00022692"/>
    </source>
</evidence>
<evidence type="ECO:0000256" key="13">
    <source>
        <dbReference type="ARBA" id="ARBA00044893"/>
    </source>
</evidence>
<feature type="domain" description="Major facilitator superfamily (MFS) profile" evidence="26">
    <location>
        <begin position="31"/>
        <end position="443"/>
    </location>
</feature>
<accession>A0A0Q9YP21</accession>
<evidence type="ECO:0000259" key="26">
    <source>
        <dbReference type="PROSITE" id="PS50850"/>
    </source>
</evidence>
<sequence length="448" mass="49549">MTGKMTQPTGHMISGPSSFSTLFSKNILPWIICGLAAAFYCYEYLLRITPGLMVPELQRAFSINGQYLDATLIGHLSAFYYYSYTPMQLPVGLFMDRYGPRRVLTLAVICCALGTAFFGMTHTWWVAAFGRFWIGFGSAFAFVGVMKLASTWLPPNRFALVSGLATTLGMVGAMIGGVLLTDLIQNMGWRETIIYSSYAGFILVPIIWFIVRDAPSSSQETVDNSSKQKISYKHLWKEIVVALKNSQIWINGVIGGLLMTPTMVFPELWGKLYLQTVHQFDAAEASRAVTMIFLGWAVGGPLAGFISDLIGRRRIPLLIGALLTSILLLIFLYYPGLSPLTIKILLFFIGVVSSVEVICFAIGRENCPQDLAGTAVAVTNFLVVTFAFGQVIVAKILDMTWDGVLIDQAKVYSIESYQTSMMVLPIATLLAVLLCFFLKETYCRPIKF</sequence>
<dbReference type="RefSeq" id="WP_083482735.1">
    <property type="nucleotide sequence ID" value="NZ_LKAJ02000001.1"/>
</dbReference>
<evidence type="ECO:0000313" key="29">
    <source>
        <dbReference type="Proteomes" id="UP000051497"/>
    </source>
</evidence>
<evidence type="ECO:0000256" key="17">
    <source>
        <dbReference type="ARBA" id="ARBA00044903"/>
    </source>
</evidence>
<dbReference type="InterPro" id="IPR020846">
    <property type="entry name" value="MFS_dom"/>
</dbReference>
<evidence type="ECO:0000256" key="7">
    <source>
        <dbReference type="ARBA" id="ARBA00023228"/>
    </source>
</evidence>
<dbReference type="PROSITE" id="PS00216">
    <property type="entry name" value="SUGAR_TRANSPORT_1"/>
    <property type="match status" value="1"/>
</dbReference>
<evidence type="ECO:0000256" key="5">
    <source>
        <dbReference type="ARBA" id="ARBA00022989"/>
    </source>
</evidence>
<keyword evidence="3" id="KW-0813">Transport</keyword>
<keyword evidence="5 25" id="KW-1133">Transmembrane helix</keyword>
<evidence type="ECO:0000256" key="8">
    <source>
        <dbReference type="ARBA" id="ARBA00044876"/>
    </source>
</evidence>
<evidence type="ECO:0000256" key="9">
    <source>
        <dbReference type="ARBA" id="ARBA00044878"/>
    </source>
</evidence>
<feature type="transmembrane region" description="Helical" evidence="25">
    <location>
        <begin position="317"/>
        <end position="334"/>
    </location>
</feature>
<evidence type="ECO:0000256" key="22">
    <source>
        <dbReference type="ARBA" id="ARBA00045018"/>
    </source>
</evidence>
<comment type="catalytic activity">
    <reaction evidence="11">
        <text>L-alpha-aminoacyl-L-histidine(out) = L-alpha-aminoacyl-L-histidine(in)</text>
        <dbReference type="Rhea" id="RHEA:79375"/>
        <dbReference type="ChEBI" id="CHEBI:229967"/>
    </reaction>
</comment>
<evidence type="ECO:0000313" key="27">
    <source>
        <dbReference type="EMBL" id="KRG22541.1"/>
    </source>
</evidence>
<feature type="transmembrane region" description="Helical" evidence="25">
    <location>
        <begin position="192"/>
        <end position="211"/>
    </location>
</feature>
<reference evidence="28" key="2">
    <citation type="journal article" date="2016" name="Genome Announc.">
        <title>Draft Genome Sequences of Two Novel Amoeba-Resistant Intranuclear Bacteria, 'Candidatus Berkiella cookevillensis' and 'Candidatus Berkiella aquae'.</title>
        <authorList>
            <person name="Mehari Y.T."/>
            <person name="Arivett B.A."/>
            <person name="Farone A.L."/>
            <person name="Gunderson J.H."/>
            <person name="Farone M.B."/>
        </authorList>
    </citation>
    <scope>NUCLEOTIDE SEQUENCE</scope>
    <source>
        <strain evidence="28">HT99</strain>
    </source>
</reference>
<comment type="catalytic activity">
    <reaction evidence="9">
        <text>L-histidyl-glycine(out) = L-histidyl-glycine(in)</text>
        <dbReference type="Rhea" id="RHEA:79395"/>
        <dbReference type="ChEBI" id="CHEBI:229957"/>
    </reaction>
</comment>
<evidence type="ECO:0000256" key="19">
    <source>
        <dbReference type="ARBA" id="ARBA00044919"/>
    </source>
</evidence>